<gene>
    <name evidence="15" type="ORF">LAZ67_3002127</name>
</gene>
<keyword evidence="6 11" id="KW-0862">Zinc</keyword>
<keyword evidence="4" id="KW-0677">Repeat</keyword>
<evidence type="ECO:0000256" key="6">
    <source>
        <dbReference type="ARBA" id="ARBA00022833"/>
    </source>
</evidence>
<evidence type="ECO:0000313" key="16">
    <source>
        <dbReference type="Proteomes" id="UP001235939"/>
    </source>
</evidence>
<evidence type="ECO:0000256" key="10">
    <source>
        <dbReference type="PROSITE-ProRule" id="PRU00076"/>
    </source>
</evidence>
<keyword evidence="5 11" id="KW-0378">Hydrolase</keyword>
<dbReference type="SUPFAM" id="SSF49854">
    <property type="entry name" value="Spermadhesin, CUB domain"/>
    <property type="match status" value="5"/>
</dbReference>
<dbReference type="EMBL" id="CP092865">
    <property type="protein sequence ID" value="UYV64840.1"/>
    <property type="molecule type" value="Genomic_DNA"/>
</dbReference>
<dbReference type="Proteomes" id="UP001235939">
    <property type="component" value="Chromosome 03"/>
</dbReference>
<dbReference type="PRINTS" id="PR00480">
    <property type="entry name" value="ASTACIN"/>
</dbReference>
<dbReference type="Gene3D" id="1.20.5.300">
    <property type="match status" value="1"/>
</dbReference>
<reference evidence="15 16" key="1">
    <citation type="submission" date="2022-01" db="EMBL/GenBank/DDBJ databases">
        <title>A chromosomal length assembly of Cordylochernes scorpioides.</title>
        <authorList>
            <person name="Zeh D."/>
            <person name="Zeh J."/>
        </authorList>
    </citation>
    <scope>NUCLEOTIDE SEQUENCE [LARGE SCALE GENOMIC DNA]</scope>
    <source>
        <strain evidence="15">IN4F17</strain>
        <tissue evidence="15">Whole Body</tissue>
    </source>
</reference>
<dbReference type="SMART" id="SM00042">
    <property type="entry name" value="CUB"/>
    <property type="match status" value="5"/>
</dbReference>
<organism evidence="15 16">
    <name type="scientific">Cordylochernes scorpioides</name>
    <dbReference type="NCBI Taxonomy" id="51811"/>
    <lineage>
        <taxon>Eukaryota</taxon>
        <taxon>Metazoa</taxon>
        <taxon>Ecdysozoa</taxon>
        <taxon>Arthropoda</taxon>
        <taxon>Chelicerata</taxon>
        <taxon>Arachnida</taxon>
        <taxon>Pseudoscorpiones</taxon>
        <taxon>Cheliferoidea</taxon>
        <taxon>Chernetidae</taxon>
        <taxon>Cordylochernes</taxon>
    </lineage>
</organism>
<evidence type="ECO:0000256" key="2">
    <source>
        <dbReference type="ARBA" id="ARBA00022670"/>
    </source>
</evidence>
<protein>
    <recommendedName>
        <fullName evidence="11">Metalloendopeptidase</fullName>
        <ecNumber evidence="11">3.4.24.-</ecNumber>
    </recommendedName>
</protein>
<proteinExistence type="predicted"/>
<feature type="domain" description="CUB" evidence="12">
    <location>
        <begin position="105"/>
        <end position="175"/>
    </location>
</feature>
<dbReference type="PANTHER" id="PTHR24251:SF43">
    <property type="entry name" value="TOLLOID-LIKE PROTEIN 2"/>
    <property type="match status" value="1"/>
</dbReference>
<dbReference type="InterPro" id="IPR015446">
    <property type="entry name" value="BMP_1/tolloid-like"/>
</dbReference>
<dbReference type="CDD" id="cd00041">
    <property type="entry name" value="CUB"/>
    <property type="match status" value="6"/>
</dbReference>
<evidence type="ECO:0000256" key="9">
    <source>
        <dbReference type="ARBA" id="ARBA00023157"/>
    </source>
</evidence>
<keyword evidence="2 11" id="KW-0645">Protease</keyword>
<evidence type="ECO:0000259" key="14">
    <source>
        <dbReference type="PROSITE" id="PS51864"/>
    </source>
</evidence>
<dbReference type="SUPFAM" id="SSF57196">
    <property type="entry name" value="EGF/Laminin"/>
    <property type="match status" value="2"/>
</dbReference>
<keyword evidence="9" id="KW-1015">Disulfide bond</keyword>
<dbReference type="PROSITE" id="PS50026">
    <property type="entry name" value="EGF_3"/>
    <property type="match status" value="2"/>
</dbReference>
<name>A0ABY6K876_9ARAC</name>
<dbReference type="InterPro" id="IPR000152">
    <property type="entry name" value="EGF-type_Asp/Asn_hydroxyl_site"/>
</dbReference>
<comment type="caution">
    <text evidence="10">Lacks conserved residue(s) required for the propagation of feature annotation.</text>
</comment>
<feature type="domain" description="EGF-like" evidence="13">
    <location>
        <begin position="736"/>
        <end position="772"/>
    </location>
</feature>
<dbReference type="InterPro" id="IPR011049">
    <property type="entry name" value="Serralysin-like_metalloprot_C"/>
</dbReference>
<dbReference type="Gene3D" id="3.40.390.10">
    <property type="entry name" value="Collagenase (Catalytic Domain)"/>
    <property type="match status" value="1"/>
</dbReference>
<keyword evidence="8" id="KW-0865">Zymogen</keyword>
<dbReference type="PROSITE" id="PS01187">
    <property type="entry name" value="EGF_CA"/>
    <property type="match status" value="2"/>
</dbReference>
<evidence type="ECO:0000313" key="15">
    <source>
        <dbReference type="EMBL" id="UYV64840.1"/>
    </source>
</evidence>
<evidence type="ECO:0000256" key="8">
    <source>
        <dbReference type="ARBA" id="ARBA00023145"/>
    </source>
</evidence>
<feature type="domain" description="CUB" evidence="12">
    <location>
        <begin position="893"/>
        <end position="1009"/>
    </location>
</feature>
<dbReference type="InterPro" id="IPR024079">
    <property type="entry name" value="MetalloPept_cat_dom_sf"/>
</dbReference>
<dbReference type="Pfam" id="PF14670">
    <property type="entry name" value="FXa_inhibition"/>
    <property type="match status" value="2"/>
</dbReference>
<accession>A0ABY6K876</accession>
<dbReference type="PIRSF" id="PIRSF001199">
    <property type="entry name" value="BMP_1/tolloid-like"/>
    <property type="match status" value="1"/>
</dbReference>
<keyword evidence="3 11" id="KW-0479">Metal-binding</keyword>
<dbReference type="CDD" id="cd12820">
    <property type="entry name" value="LbR_YadA-like"/>
    <property type="match status" value="1"/>
</dbReference>
<feature type="domain" description="Peptidase M12A" evidence="14">
    <location>
        <begin position="1"/>
        <end position="103"/>
    </location>
</feature>
<dbReference type="Pfam" id="PF01400">
    <property type="entry name" value="Astacin"/>
    <property type="match status" value="1"/>
</dbReference>
<dbReference type="EC" id="3.4.24.-" evidence="11"/>
<keyword evidence="7 11" id="KW-0482">Metalloprotease</keyword>
<evidence type="ECO:0000256" key="5">
    <source>
        <dbReference type="ARBA" id="ARBA00022801"/>
    </source>
</evidence>
<evidence type="ECO:0000256" key="11">
    <source>
        <dbReference type="RuleBase" id="RU361183"/>
    </source>
</evidence>
<dbReference type="InterPro" id="IPR000859">
    <property type="entry name" value="CUB_dom"/>
</dbReference>
<dbReference type="PANTHER" id="PTHR24251">
    <property type="entry name" value="OVOCHYMASE-RELATED"/>
    <property type="match status" value="1"/>
</dbReference>
<dbReference type="PROSITE" id="PS00010">
    <property type="entry name" value="ASX_HYDROXYL"/>
    <property type="match status" value="2"/>
</dbReference>
<evidence type="ECO:0000259" key="12">
    <source>
        <dbReference type="PROSITE" id="PS01180"/>
    </source>
</evidence>
<dbReference type="PROSITE" id="PS01180">
    <property type="entry name" value="CUB"/>
    <property type="match status" value="6"/>
</dbReference>
<evidence type="ECO:0000259" key="13">
    <source>
        <dbReference type="PROSITE" id="PS50026"/>
    </source>
</evidence>
<feature type="domain" description="CUB" evidence="12">
    <location>
        <begin position="780"/>
        <end position="892"/>
    </location>
</feature>
<dbReference type="SUPFAM" id="SSF55486">
    <property type="entry name" value="Metalloproteases ('zincins'), catalytic domain"/>
    <property type="match status" value="1"/>
</dbReference>
<feature type="domain" description="CUB" evidence="12">
    <location>
        <begin position="239"/>
        <end position="352"/>
    </location>
</feature>
<keyword evidence="16" id="KW-1185">Reference proteome</keyword>
<dbReference type="SMART" id="SM00179">
    <property type="entry name" value="EGF_CA"/>
    <property type="match status" value="2"/>
</dbReference>
<keyword evidence="1 10" id="KW-0245">EGF-like domain</keyword>
<dbReference type="InterPro" id="IPR001881">
    <property type="entry name" value="EGF-like_Ca-bd_dom"/>
</dbReference>
<evidence type="ECO:0000256" key="7">
    <source>
        <dbReference type="ARBA" id="ARBA00023049"/>
    </source>
</evidence>
<dbReference type="Pfam" id="PF00431">
    <property type="entry name" value="CUB"/>
    <property type="match status" value="6"/>
</dbReference>
<dbReference type="SMART" id="SM00181">
    <property type="entry name" value="EGF"/>
    <property type="match status" value="2"/>
</dbReference>
<evidence type="ECO:0000256" key="3">
    <source>
        <dbReference type="ARBA" id="ARBA00022723"/>
    </source>
</evidence>
<comment type="cofactor">
    <cofactor evidence="11">
        <name>Zn(2+)</name>
        <dbReference type="ChEBI" id="CHEBI:29105"/>
    </cofactor>
    <text evidence="11">Binds 1 zinc ion per subunit.</text>
</comment>
<dbReference type="PROSITE" id="PS51864">
    <property type="entry name" value="ASTACIN"/>
    <property type="match status" value="1"/>
</dbReference>
<dbReference type="Gene3D" id="2.10.25.10">
    <property type="entry name" value="Laminin"/>
    <property type="match status" value="2"/>
</dbReference>
<dbReference type="InterPro" id="IPR035914">
    <property type="entry name" value="Sperma_CUB_dom_sf"/>
</dbReference>
<feature type="domain" description="EGF-like" evidence="13">
    <location>
        <begin position="352"/>
        <end position="392"/>
    </location>
</feature>
<dbReference type="Gene3D" id="2.60.120.290">
    <property type="entry name" value="Spermadhesin, CUB domain"/>
    <property type="match status" value="6"/>
</dbReference>
<feature type="domain" description="CUB" evidence="12">
    <location>
        <begin position="395"/>
        <end position="455"/>
    </location>
</feature>
<sequence>MEYVHRCSQWSMCIGVVNGTIDVRAGQEYNFNKLTEEEVDSLGLPYDYDSIMHYARNTFSKTTYLDTILPQERAGRLTRPEIGQRVRLSRGDISQTNLLYKCPKCGRTMQDPAGTLTVPTHVGSGPQHCEWRITGTHGERIVLNISEIDINDNCDTDYVEVRDGYWVRSPLLGEFSAHPAVCSVATSVVVVQASSAAAARSPTNLSPRAIAYWSPTSPWTRSPAGVDSQPTMKDVTAVCGGDVHLEEGILQSPNFPDDYWPEKECIWRISLPDSKYQVALKFHSFELENHDNCVYDYLEIRDGLELTSPLLGKFCGYRLPEDILSSASHMLVKFVSDSSVQKSGFSASFVKELDECRLGNHGCEHECTNTIGGFRCECKIGYELHSDGRTCEDACGGILDAENGTIVSPSFPDMYPPNKNCVWEVVAQPQYRITLNFTHFDLEGKNVGRPGPALCHPIEDVRSEVGSSNSAIGAVSTEVGSSNSAIGAVSTEVGSSNSAIGAVRTEVGSSNSAIGAVSTEVGSSNSAIGAVSTEVGSSNSAIGAVNTEVGSSNSAIGAVSTEVGSSNSAIGAVSTEVGSSNLDIGAVNTEVAIGAVNTEVGSSNLDIGAVNTEVGSSNSAIGAVSTEVGSSNSAIGAVNTEVGSSNSAIGAVSTEVGSSNEALTGGVPQQDCEYDSLEIRSRLASGEDRKHGVFCGSRLPPVLTSEGNNMRVIFTSDNSVQKSGFAAIFSTEMCTDKDECAVDNGGCQHICINIIGSYRCSCHNGFVLHDNKHGCKEGSCTHQLVTPVGEISTPNFPEFYPAKKECAWLFTTTPGHRIKLVFTSFELEPHPECAYDHIEALDGAGEQAPSLGRFCGSKLPHPLLASANKMYLIFKSDSSVQRKGFLAAHRTVCGGRLLSMSHPQHLYSHAKYGDHHYDNKEDCDWVVEAAHGHRVSLRFLTFELEQEQECSYDLVAVYDGGEESAPLLGRFCGNKLPPEVVSTGFALMLRFRTDDTITNKGFSAAYRSVPLSERPSS</sequence>
<dbReference type="InterPro" id="IPR001506">
    <property type="entry name" value="Peptidase_M12A"/>
</dbReference>
<dbReference type="InterPro" id="IPR000742">
    <property type="entry name" value="EGF"/>
</dbReference>
<evidence type="ECO:0000256" key="1">
    <source>
        <dbReference type="ARBA" id="ARBA00022536"/>
    </source>
</evidence>
<feature type="domain" description="CUB" evidence="12">
    <location>
        <begin position="669"/>
        <end position="732"/>
    </location>
</feature>
<dbReference type="PROSITE" id="PS01186">
    <property type="entry name" value="EGF_2"/>
    <property type="match status" value="1"/>
</dbReference>
<dbReference type="CDD" id="cd00054">
    <property type="entry name" value="EGF_CA"/>
    <property type="match status" value="1"/>
</dbReference>
<dbReference type="InterPro" id="IPR018097">
    <property type="entry name" value="EGF_Ca-bd_CS"/>
</dbReference>
<evidence type="ECO:0000256" key="4">
    <source>
        <dbReference type="ARBA" id="ARBA00022737"/>
    </source>
</evidence>
<dbReference type="SUPFAM" id="SSF101967">
    <property type="entry name" value="Adhesin YadA, collagen-binding domain"/>
    <property type="match status" value="1"/>
</dbReference>